<dbReference type="Proteomes" id="UP000315201">
    <property type="component" value="Chromosome"/>
</dbReference>
<evidence type="ECO:0000256" key="3">
    <source>
        <dbReference type="ARBA" id="ARBA00023163"/>
    </source>
</evidence>
<dbReference type="OrthoDB" id="9783139at2"/>
<dbReference type="InterPro" id="IPR023120">
    <property type="entry name" value="WHTH_transcript_rep_HrcA_IDD"/>
</dbReference>
<evidence type="ECO:0000313" key="7">
    <source>
        <dbReference type="EMBL" id="QDF64947.1"/>
    </source>
</evidence>
<protein>
    <recommendedName>
        <fullName evidence="4">Heat-inducible transcription repressor HrcA</fullName>
    </recommendedName>
</protein>
<dbReference type="KEGG" id="mnh:FG904_01295"/>
<dbReference type="PANTHER" id="PTHR34824:SF1">
    <property type="entry name" value="HEAT-INDUCIBLE TRANSCRIPTION REPRESSOR HRCA"/>
    <property type="match status" value="1"/>
</dbReference>
<accession>A0A4Y6I6S4</accession>
<dbReference type="Gene3D" id="3.30.450.40">
    <property type="match status" value="1"/>
</dbReference>
<dbReference type="InterPro" id="IPR029016">
    <property type="entry name" value="GAF-like_dom_sf"/>
</dbReference>
<evidence type="ECO:0000313" key="9">
    <source>
        <dbReference type="Proteomes" id="UP000315201"/>
    </source>
</evidence>
<dbReference type="GO" id="GO:0045892">
    <property type="term" value="P:negative regulation of DNA-templated transcription"/>
    <property type="evidence" value="ECO:0007669"/>
    <property type="project" value="UniProtKB-UniRule"/>
</dbReference>
<gene>
    <name evidence="4" type="primary">hrcA</name>
    <name evidence="6" type="ORF">FG904_01295</name>
    <name evidence="7" type="ORF">FIV53_01315</name>
</gene>
<evidence type="ECO:0000313" key="8">
    <source>
        <dbReference type="Proteomes" id="UP000305457"/>
    </source>
</evidence>
<evidence type="ECO:0000313" key="6">
    <source>
        <dbReference type="EMBL" id="QCZ36653.1"/>
    </source>
</evidence>
<evidence type="ECO:0000259" key="5">
    <source>
        <dbReference type="Pfam" id="PF01628"/>
    </source>
</evidence>
<reference evidence="6 8" key="2">
    <citation type="submission" date="2019-06" db="EMBL/GenBank/DDBJ databases">
        <title>Mycoplasma sp. 2F1A isolated from ostrich.</title>
        <authorList>
            <person name="Spergser J."/>
        </authorList>
    </citation>
    <scope>NUCLEOTIDE SEQUENCE [LARGE SCALE GENOMIC DNA]</scope>
    <source>
        <strain evidence="6 8">2F1A</strain>
    </source>
</reference>
<dbReference type="Gene3D" id="3.30.390.60">
    <property type="entry name" value="Heat-inducible transcription repressor hrca homolog, domain 3"/>
    <property type="match status" value="1"/>
</dbReference>
<evidence type="ECO:0000256" key="4">
    <source>
        <dbReference type="HAMAP-Rule" id="MF_00081"/>
    </source>
</evidence>
<dbReference type="EMBL" id="CP040825">
    <property type="protein sequence ID" value="QCZ36653.1"/>
    <property type="molecule type" value="Genomic_DNA"/>
</dbReference>
<dbReference type="InterPro" id="IPR021153">
    <property type="entry name" value="HrcA_C"/>
</dbReference>
<proteinExistence type="inferred from homology"/>
<organism evidence="7 9">
    <name type="scientific">Mycoplasma nasistruthionis</name>
    <dbReference type="NCBI Taxonomy" id="353852"/>
    <lineage>
        <taxon>Bacteria</taxon>
        <taxon>Bacillati</taxon>
        <taxon>Mycoplasmatota</taxon>
        <taxon>Mollicutes</taxon>
        <taxon>Mycoplasmataceae</taxon>
        <taxon>Mycoplasma</taxon>
    </lineage>
</organism>
<dbReference type="Pfam" id="PF01628">
    <property type="entry name" value="HrcA"/>
    <property type="match status" value="1"/>
</dbReference>
<sequence length="345" mass="39312">MKLDKSNLLSPKMEDALKFTVLAYMKNNKKAVSSAYILKNFGSTDGLNYSSAKLRYLMNDLEKENYLTKDNEVKTNGRIPTQKGLNYFAKFLANNVTNEYTLKLDEVFNKRNLEDQQTIDTAAQLISEMTGLTIVTTNYQTSHLLLKSVDLVVLDQSSATVILVMSNGEVFSKIIHPAQNLFDMNDIKVAVKIFREYLIDVKLINVVSKIQEIKPILEQKINNYQELIKSFLVNVFEDFDAIQKYRNKIYGKSNLILSSEIKRAELNNLLDIMENHSIWEMLQPQVEDSDDVKILVNETASYMSKKIQSNDKVTEISIVGSPTSNYSAMHVALKALDHILSKNNK</sequence>
<dbReference type="GO" id="GO:0003677">
    <property type="term" value="F:DNA binding"/>
    <property type="evidence" value="ECO:0007669"/>
    <property type="project" value="InterPro"/>
</dbReference>
<dbReference type="InterPro" id="IPR002571">
    <property type="entry name" value="HrcA"/>
</dbReference>
<dbReference type="AlphaFoldDB" id="A0A4Y6I6S4"/>
<keyword evidence="3 4" id="KW-0804">Transcription</keyword>
<dbReference type="RefSeq" id="WP_139592136.1">
    <property type="nucleotide sequence ID" value="NZ_CP040825.1"/>
</dbReference>
<keyword evidence="9" id="KW-1185">Reference proteome</keyword>
<keyword evidence="4" id="KW-0346">Stress response</keyword>
<evidence type="ECO:0000256" key="2">
    <source>
        <dbReference type="ARBA" id="ARBA00023015"/>
    </source>
</evidence>
<evidence type="ECO:0000256" key="1">
    <source>
        <dbReference type="ARBA" id="ARBA00022491"/>
    </source>
</evidence>
<keyword evidence="2 4" id="KW-0805">Transcription regulation</keyword>
<dbReference type="SUPFAM" id="SSF55781">
    <property type="entry name" value="GAF domain-like"/>
    <property type="match status" value="1"/>
</dbReference>
<name>A0A4Y6I6S4_9MOLU</name>
<comment type="similarity">
    <text evidence="4">Belongs to the HrcA family.</text>
</comment>
<dbReference type="EMBL" id="CP041147">
    <property type="protein sequence ID" value="QDF64947.1"/>
    <property type="molecule type" value="Genomic_DNA"/>
</dbReference>
<dbReference type="PANTHER" id="PTHR34824">
    <property type="entry name" value="HEAT-INDUCIBLE TRANSCRIPTION REPRESSOR HRCA"/>
    <property type="match status" value="1"/>
</dbReference>
<feature type="domain" description="Heat-inducible transcription repressor HrcA C-terminal" evidence="5">
    <location>
        <begin position="117"/>
        <end position="328"/>
    </location>
</feature>
<dbReference type="Gene3D" id="1.10.10.10">
    <property type="entry name" value="Winged helix-like DNA-binding domain superfamily/Winged helix DNA-binding domain"/>
    <property type="match status" value="1"/>
</dbReference>
<dbReference type="Proteomes" id="UP000305457">
    <property type="component" value="Chromosome"/>
</dbReference>
<dbReference type="HAMAP" id="MF_00081">
    <property type="entry name" value="HrcA"/>
    <property type="match status" value="1"/>
</dbReference>
<dbReference type="PIRSF" id="PIRSF005485">
    <property type="entry name" value="HrcA"/>
    <property type="match status" value="1"/>
</dbReference>
<keyword evidence="1 4" id="KW-0678">Repressor</keyword>
<accession>A0A5B7XXK4</accession>
<dbReference type="InterPro" id="IPR036388">
    <property type="entry name" value="WH-like_DNA-bd_sf"/>
</dbReference>
<reference evidence="7 9" key="1">
    <citation type="submission" date="2019-06" db="EMBL/GenBank/DDBJ databases">
        <title>Mycoplasma nasistruthionis sp. nov. str Ms03.</title>
        <authorList>
            <person name="Botes A."/>
        </authorList>
    </citation>
    <scope>NUCLEOTIDE SEQUENCE [LARGE SCALE GENOMIC DNA]</scope>
    <source>
        <strain evidence="7 9">Ms03</strain>
    </source>
</reference>
<comment type="function">
    <text evidence="4">Negative regulator of class I heat shock genes (grpE-dnaK-dnaJ and groELS operons). Prevents heat-shock induction of these operons.</text>
</comment>